<dbReference type="EMBL" id="JANBPG010001632">
    <property type="protein sequence ID" value="KAJ1888993.1"/>
    <property type="molecule type" value="Genomic_DNA"/>
</dbReference>
<evidence type="ECO:0000313" key="1">
    <source>
        <dbReference type="EMBL" id="KAJ1888993.1"/>
    </source>
</evidence>
<dbReference type="Proteomes" id="UP001150581">
    <property type="component" value="Unassembled WGS sequence"/>
</dbReference>
<gene>
    <name evidence="1" type="ORF">LPJ66_008279</name>
</gene>
<sequence length="302" mass="34645">MTVAIGIGSIIFNICNSMVQGMVGFDGVLGLCRLWGVWGLFTFGLGVLLSAINMRMVLFYRVFITVNSTARSNSMVVNFFRKFWPFFALWTPTIVTGIVMSSLKSQQGVWLLEDQNSRDCIFANGYLYWIYAYFILSIVLSWVIYLRMRRVARVFNGFRTAIWTVVIATVALAVSIVIKFVKGSNSPWGRIAIGLTNTILLNGYIWFMFAPPVIGHIFWREQTMRDFMNTLHKDSLIVRQKRSVEMQSGQLIRSKHEFCASSTYSNRGSFNDDILKQENMEAPQFELHNPMPVFESDPRRTL</sequence>
<protein>
    <submittedName>
        <fullName evidence="1">Uncharacterized protein</fullName>
    </submittedName>
</protein>
<proteinExistence type="predicted"/>
<evidence type="ECO:0000313" key="2">
    <source>
        <dbReference type="Proteomes" id="UP001150581"/>
    </source>
</evidence>
<keyword evidence="2" id="KW-1185">Reference proteome</keyword>
<organism evidence="1 2">
    <name type="scientific">Kickxella alabastrina</name>
    <dbReference type="NCBI Taxonomy" id="61397"/>
    <lineage>
        <taxon>Eukaryota</taxon>
        <taxon>Fungi</taxon>
        <taxon>Fungi incertae sedis</taxon>
        <taxon>Zoopagomycota</taxon>
        <taxon>Kickxellomycotina</taxon>
        <taxon>Kickxellomycetes</taxon>
        <taxon>Kickxellales</taxon>
        <taxon>Kickxellaceae</taxon>
        <taxon>Kickxella</taxon>
    </lineage>
</organism>
<name>A0ACC1I745_9FUNG</name>
<comment type="caution">
    <text evidence="1">The sequence shown here is derived from an EMBL/GenBank/DDBJ whole genome shotgun (WGS) entry which is preliminary data.</text>
</comment>
<reference evidence="1" key="1">
    <citation type="submission" date="2022-07" db="EMBL/GenBank/DDBJ databases">
        <title>Phylogenomic reconstructions and comparative analyses of Kickxellomycotina fungi.</title>
        <authorList>
            <person name="Reynolds N.K."/>
            <person name="Stajich J.E."/>
            <person name="Barry K."/>
            <person name="Grigoriev I.V."/>
            <person name="Crous P."/>
            <person name="Smith M.E."/>
        </authorList>
    </citation>
    <scope>NUCLEOTIDE SEQUENCE</scope>
    <source>
        <strain evidence="1">Benny 63K</strain>
    </source>
</reference>
<accession>A0ACC1I745</accession>